<evidence type="ECO:0000259" key="6">
    <source>
        <dbReference type="Pfam" id="PF00135"/>
    </source>
</evidence>
<dbReference type="Proteomes" id="UP000235965">
    <property type="component" value="Unassembled WGS sequence"/>
</dbReference>
<dbReference type="Pfam" id="PF00135">
    <property type="entry name" value="COesterase"/>
    <property type="match status" value="1"/>
</dbReference>
<organism evidence="7 8">
    <name type="scientific">Cryptotermes secundus</name>
    <dbReference type="NCBI Taxonomy" id="105785"/>
    <lineage>
        <taxon>Eukaryota</taxon>
        <taxon>Metazoa</taxon>
        <taxon>Ecdysozoa</taxon>
        <taxon>Arthropoda</taxon>
        <taxon>Hexapoda</taxon>
        <taxon>Insecta</taxon>
        <taxon>Pterygota</taxon>
        <taxon>Neoptera</taxon>
        <taxon>Polyneoptera</taxon>
        <taxon>Dictyoptera</taxon>
        <taxon>Blattodea</taxon>
        <taxon>Blattoidea</taxon>
        <taxon>Termitoidae</taxon>
        <taxon>Kalotermitidae</taxon>
        <taxon>Cryptotermitinae</taxon>
        <taxon>Cryptotermes</taxon>
    </lineage>
</organism>
<dbReference type="SUPFAM" id="SSF53474">
    <property type="entry name" value="alpha/beta-Hydrolases"/>
    <property type="match status" value="1"/>
</dbReference>
<keyword evidence="4" id="KW-0325">Glycoprotein</keyword>
<dbReference type="AlphaFoldDB" id="A0A2J7Q6P0"/>
<dbReference type="PROSITE" id="PS00122">
    <property type="entry name" value="CARBOXYLESTERASE_B_1"/>
    <property type="match status" value="1"/>
</dbReference>
<keyword evidence="2" id="KW-0719">Serine esterase</keyword>
<dbReference type="Gene3D" id="3.40.50.1820">
    <property type="entry name" value="alpha/beta hydrolase"/>
    <property type="match status" value="1"/>
</dbReference>
<evidence type="ECO:0000256" key="2">
    <source>
        <dbReference type="ARBA" id="ARBA00022487"/>
    </source>
</evidence>
<dbReference type="InterPro" id="IPR050309">
    <property type="entry name" value="Type-B_Carboxylest/Lipase"/>
</dbReference>
<dbReference type="InterPro" id="IPR036397">
    <property type="entry name" value="RNaseH_sf"/>
</dbReference>
<dbReference type="InterPro" id="IPR029058">
    <property type="entry name" value="AB_hydrolase_fold"/>
</dbReference>
<dbReference type="InterPro" id="IPR002018">
    <property type="entry name" value="CarbesteraseB"/>
</dbReference>
<sequence>MDETYIHSSHTTPYAWSDGFIQGLFSPVSKGQRLIVIHAGGEQGFIPNAYVRFKSTGDYHSDIKYTNYEKWLKERLIPNLPQNSVLVIHNAPYHNAQLNRAPNSNSRRDFMISWLKYHLPPITFNNTDFSRHNMILPLKPKYLSYKIHNILRLPPYRQELNPIELIWATVKNWVAQNNTTFQMDDVIKLADRKLASIAAEEWQRRCQHVRNIEQQLMAREGLLDAGRVFVFHVGSDSDDDGSDDSSDSSGGDEEGQAYGDDIYADTAGFAPLELTRVICSRWQGIQNATEDGAACPQAEENYFVPTSEDCLFLNVYTTKLPGRAHNPERPVMVFFHPGAFYGLTAHSKAYGPQYLMDQDIVLVTTNYRIGALGFLSTGDRVLPGNYGMKDQVATLRWVKENIAAFGGNPNSVTIAGYSAGSVSVMLHMVSPMSRGLFHRCIAMSGSGVLDAFFEGSVLSLAKRQAALLNCPVDSSQQIKDCLMKKEAQEIASSLSGLTEWGYEPIVLYGPVIEPASGPGRFLEAHPAKLFHSGKFVDVPLITGITKDEFSYKALPVILNSSWAEDMDRNFDTVAPIAFLYERNTERSRMISRELRKFYLKDQPLTNASLSSLGKVSSAKELLEHIFLFKHERKNYLLGKFELPPICCRGSVHSDCSSCRGDGRKITRHYIQYSILKYFPYPHASGVFNGDSIYVNVLLQVRKTAGEAYKMLKSVYGSDCLSRLNIFRWYVGSEDAPRASKPRTSRTVENVKKEIFGKRKVCARFLPHMLSGDGKHARAEHCKDMLWSA</sequence>
<name>A0A2J7Q6P0_9NEOP</name>
<dbReference type="STRING" id="105785.A0A2J7Q6P0"/>
<evidence type="ECO:0000313" key="8">
    <source>
        <dbReference type="Proteomes" id="UP000235965"/>
    </source>
</evidence>
<evidence type="ECO:0000313" key="7">
    <source>
        <dbReference type="EMBL" id="PNF24250.1"/>
    </source>
</evidence>
<evidence type="ECO:0000256" key="4">
    <source>
        <dbReference type="ARBA" id="ARBA00023180"/>
    </source>
</evidence>
<gene>
    <name evidence="7" type="ORF">B7P43_G15008</name>
</gene>
<accession>A0A2J7Q6P0</accession>
<dbReference type="GO" id="GO:0003676">
    <property type="term" value="F:nucleic acid binding"/>
    <property type="evidence" value="ECO:0007669"/>
    <property type="project" value="InterPro"/>
</dbReference>
<keyword evidence="3" id="KW-0378">Hydrolase</keyword>
<proteinExistence type="inferred from homology"/>
<dbReference type="InterPro" id="IPR019826">
    <property type="entry name" value="Carboxylesterase_B_AS"/>
</dbReference>
<evidence type="ECO:0000256" key="3">
    <source>
        <dbReference type="ARBA" id="ARBA00022801"/>
    </source>
</evidence>
<comment type="caution">
    <text evidence="7">The sequence shown here is derived from an EMBL/GenBank/DDBJ whole genome shotgun (WGS) entry which is preliminary data.</text>
</comment>
<dbReference type="PANTHER" id="PTHR11559">
    <property type="entry name" value="CARBOXYLESTERASE"/>
    <property type="match status" value="1"/>
</dbReference>
<dbReference type="Gene3D" id="3.30.420.10">
    <property type="entry name" value="Ribonuclease H-like superfamily/Ribonuclease H"/>
    <property type="match status" value="1"/>
</dbReference>
<dbReference type="OrthoDB" id="6846267at2759"/>
<dbReference type="InParanoid" id="A0A2J7Q6P0"/>
<feature type="domain" description="Carboxylesterase type B" evidence="6">
    <location>
        <begin position="280"/>
        <end position="607"/>
    </location>
</feature>
<protein>
    <recommendedName>
        <fullName evidence="6">Carboxylesterase type B domain-containing protein</fullName>
    </recommendedName>
</protein>
<evidence type="ECO:0000256" key="5">
    <source>
        <dbReference type="SAM" id="MobiDB-lite"/>
    </source>
</evidence>
<feature type="region of interest" description="Disordered" evidence="5">
    <location>
        <begin position="234"/>
        <end position="257"/>
    </location>
</feature>
<feature type="compositionally biased region" description="Acidic residues" evidence="5">
    <location>
        <begin position="236"/>
        <end position="255"/>
    </location>
</feature>
<reference evidence="7 8" key="1">
    <citation type="submission" date="2017-12" db="EMBL/GenBank/DDBJ databases">
        <title>Hemimetabolous genomes reveal molecular basis of termite eusociality.</title>
        <authorList>
            <person name="Harrison M.C."/>
            <person name="Jongepier E."/>
            <person name="Robertson H.M."/>
            <person name="Arning N."/>
            <person name="Bitard-Feildel T."/>
            <person name="Chao H."/>
            <person name="Childers C.P."/>
            <person name="Dinh H."/>
            <person name="Doddapaneni H."/>
            <person name="Dugan S."/>
            <person name="Gowin J."/>
            <person name="Greiner C."/>
            <person name="Han Y."/>
            <person name="Hu H."/>
            <person name="Hughes D.S.T."/>
            <person name="Huylmans A.-K."/>
            <person name="Kemena C."/>
            <person name="Kremer L.P.M."/>
            <person name="Lee S.L."/>
            <person name="Lopez-Ezquerra A."/>
            <person name="Mallet L."/>
            <person name="Monroy-Kuhn J.M."/>
            <person name="Moser A."/>
            <person name="Murali S.C."/>
            <person name="Muzny D.M."/>
            <person name="Otani S."/>
            <person name="Piulachs M.-D."/>
            <person name="Poelchau M."/>
            <person name="Qu J."/>
            <person name="Schaub F."/>
            <person name="Wada-Katsumata A."/>
            <person name="Worley K.C."/>
            <person name="Xie Q."/>
            <person name="Ylla G."/>
            <person name="Poulsen M."/>
            <person name="Gibbs R.A."/>
            <person name="Schal C."/>
            <person name="Richards S."/>
            <person name="Belles X."/>
            <person name="Korb J."/>
            <person name="Bornberg-Bauer E."/>
        </authorList>
    </citation>
    <scope>NUCLEOTIDE SEQUENCE [LARGE SCALE GENOMIC DNA]</scope>
    <source>
        <tissue evidence="7">Whole body</tissue>
    </source>
</reference>
<dbReference type="GO" id="GO:0052689">
    <property type="term" value="F:carboxylic ester hydrolase activity"/>
    <property type="evidence" value="ECO:0007669"/>
    <property type="project" value="UniProtKB-KW"/>
</dbReference>
<dbReference type="EMBL" id="NEVH01017460">
    <property type="protein sequence ID" value="PNF24250.1"/>
    <property type="molecule type" value="Genomic_DNA"/>
</dbReference>
<evidence type="ECO:0000256" key="1">
    <source>
        <dbReference type="ARBA" id="ARBA00005964"/>
    </source>
</evidence>
<keyword evidence="8" id="KW-1185">Reference proteome</keyword>
<comment type="similarity">
    <text evidence="1">Belongs to the type-B carboxylesterase/lipase family.</text>
</comment>